<dbReference type="GO" id="GO:0005874">
    <property type="term" value="C:microtubule"/>
    <property type="evidence" value="ECO:0007669"/>
    <property type="project" value="TreeGrafter"/>
</dbReference>
<dbReference type="Gene3D" id="1.20.120.1240">
    <property type="entry name" value="Dynamin, middle domain"/>
    <property type="match status" value="2"/>
</dbReference>
<evidence type="ECO:0000259" key="1">
    <source>
        <dbReference type="PROSITE" id="PS51388"/>
    </source>
</evidence>
<comment type="caution">
    <text evidence="3">The sequence shown here is derived from an EMBL/GenBank/DDBJ whole genome shotgun (WGS) entry which is preliminary data.</text>
</comment>
<dbReference type="Proteomes" id="UP000188533">
    <property type="component" value="Unassembled WGS sequence"/>
</dbReference>
<dbReference type="SMART" id="SM00302">
    <property type="entry name" value="GED"/>
    <property type="match status" value="1"/>
</dbReference>
<reference evidence="3 4" key="2">
    <citation type="submission" date="2017-02" db="EMBL/GenBank/DDBJ databases">
        <title>A genome survey and senescence transcriptome analysis in Lentinula edodes.</title>
        <authorList>
            <person name="Sakamoto Y."/>
            <person name="Nakade K."/>
            <person name="Sato S."/>
            <person name="Yoshida Y."/>
            <person name="Miyazaki K."/>
            <person name="Natsume S."/>
            <person name="Konno N."/>
        </authorList>
    </citation>
    <scope>NUCLEOTIDE SEQUENCE [LARGE SCALE GENOMIC DNA]</scope>
    <source>
        <strain evidence="3 4">NBRC 111202</strain>
    </source>
</reference>
<dbReference type="GO" id="GO:0008017">
    <property type="term" value="F:microtubule binding"/>
    <property type="evidence" value="ECO:0007669"/>
    <property type="project" value="TreeGrafter"/>
</dbReference>
<reference evidence="3 4" key="1">
    <citation type="submission" date="2016-08" db="EMBL/GenBank/DDBJ databases">
        <authorList>
            <consortium name="Lentinula edodes genome sequencing consortium"/>
            <person name="Sakamoto Y."/>
            <person name="Nakade K."/>
            <person name="Sato S."/>
            <person name="Yoshida Y."/>
            <person name="Miyazaki K."/>
            <person name="Natsume S."/>
            <person name="Konno N."/>
        </authorList>
    </citation>
    <scope>NUCLEOTIDE SEQUENCE [LARGE SCALE GENOMIC DNA]</scope>
    <source>
        <strain evidence="3 4">NBRC 111202</strain>
    </source>
</reference>
<evidence type="ECO:0000259" key="2">
    <source>
        <dbReference type="PROSITE" id="PS51718"/>
    </source>
</evidence>
<dbReference type="InterPro" id="IPR027417">
    <property type="entry name" value="P-loop_NTPase"/>
</dbReference>
<proteinExistence type="predicted"/>
<dbReference type="GO" id="GO:0005737">
    <property type="term" value="C:cytoplasm"/>
    <property type="evidence" value="ECO:0007669"/>
    <property type="project" value="TreeGrafter"/>
</dbReference>
<dbReference type="InterPro" id="IPR045063">
    <property type="entry name" value="Dynamin_N"/>
</dbReference>
<gene>
    <name evidence="3" type="ORF">LENED_007843</name>
</gene>
<dbReference type="GO" id="GO:0005525">
    <property type="term" value="F:GTP binding"/>
    <property type="evidence" value="ECO:0007669"/>
    <property type="project" value="InterPro"/>
</dbReference>
<keyword evidence="4" id="KW-1185">Reference proteome</keyword>
<dbReference type="Pfam" id="PF00350">
    <property type="entry name" value="Dynamin_N"/>
    <property type="match status" value="1"/>
</dbReference>
<dbReference type="PANTHER" id="PTHR11566:SF21">
    <property type="entry name" value="DYNAMIN RELATED PROTEIN 1, ISOFORM A"/>
    <property type="match status" value="1"/>
</dbReference>
<dbReference type="InterPro" id="IPR000375">
    <property type="entry name" value="Dynamin_stalk"/>
</dbReference>
<feature type="domain" description="GED" evidence="1">
    <location>
        <begin position="393"/>
        <end position="485"/>
    </location>
</feature>
<dbReference type="PANTHER" id="PTHR11566">
    <property type="entry name" value="DYNAMIN"/>
    <property type="match status" value="1"/>
</dbReference>
<dbReference type="SUPFAM" id="SSF52540">
    <property type="entry name" value="P-loop containing nucleoside triphosphate hydrolases"/>
    <property type="match status" value="1"/>
</dbReference>
<dbReference type="AlphaFoldDB" id="A0A1Q3EFI2"/>
<sequence>MSLNELKCLKPGEGSMLAFSMNVIQVQLEDPEATDLTFIDLPGLIQNASQSEISIAQDLVKKNIKEIGTVILITIPMSDEMENQEAVRLAKQADPSSDRTIGVLTKPDTITRGAIGSRERWKEVLQGKLHRFNHGYYCVRLADDEERAKRLSRSQSEVLATDFFAKTEPWSGFVDRSRFGVPNFVKDMSKLLLGMIEANLPELRVAVDQLILECSNDLEVIPIVPTKEPSTEILLRISDFCRDVMQAVMGEDHKFLVQHNKRHYETFKVAIERTNPDFWPFISKEDHVNPYLHVQGGSVGPLDLEDVRKEIAEALTWELPGTIPFDAVKKIVLKSTTEWSASTNKCFDSVFQTTSSVVGELIEYHFKQFSKLEALINTSPVRPASPLHTYNDELSVMATVSAYFQVASKRFVDHIPLAIEHELNQFFAANVHQALLQDMMSGTDVPGRLKDLLSEDEGITTRRQFLNERLTRLEEIREKLSQFNT</sequence>
<dbReference type="Pfam" id="PF01031">
    <property type="entry name" value="Dynamin_M"/>
    <property type="match status" value="1"/>
</dbReference>
<dbReference type="InterPro" id="IPR020850">
    <property type="entry name" value="GED_dom"/>
</dbReference>
<dbReference type="Gene3D" id="3.40.50.300">
    <property type="entry name" value="P-loop containing nucleotide triphosphate hydrolases"/>
    <property type="match status" value="1"/>
</dbReference>
<dbReference type="InterPro" id="IPR030381">
    <property type="entry name" value="G_DYNAMIN_dom"/>
</dbReference>
<dbReference type="GO" id="GO:0031623">
    <property type="term" value="P:receptor internalization"/>
    <property type="evidence" value="ECO:0007669"/>
    <property type="project" value="TreeGrafter"/>
</dbReference>
<accession>A0A1Q3EFI2</accession>
<dbReference type="PROSITE" id="PS51388">
    <property type="entry name" value="GED"/>
    <property type="match status" value="1"/>
</dbReference>
<dbReference type="InterPro" id="IPR003130">
    <property type="entry name" value="GED"/>
</dbReference>
<evidence type="ECO:0000313" key="4">
    <source>
        <dbReference type="Proteomes" id="UP000188533"/>
    </source>
</evidence>
<dbReference type="PROSITE" id="PS51718">
    <property type="entry name" value="G_DYNAMIN_2"/>
    <property type="match status" value="1"/>
</dbReference>
<evidence type="ECO:0000313" key="3">
    <source>
        <dbReference type="EMBL" id="GAW05953.1"/>
    </source>
</evidence>
<protein>
    <submittedName>
        <fullName evidence="3">Interferon-induced GTP-binding protein Mx</fullName>
    </submittedName>
</protein>
<organism evidence="3 4">
    <name type="scientific">Lentinula edodes</name>
    <name type="common">Shiitake mushroom</name>
    <name type="synonym">Lentinus edodes</name>
    <dbReference type="NCBI Taxonomy" id="5353"/>
    <lineage>
        <taxon>Eukaryota</taxon>
        <taxon>Fungi</taxon>
        <taxon>Dikarya</taxon>
        <taxon>Basidiomycota</taxon>
        <taxon>Agaricomycotina</taxon>
        <taxon>Agaricomycetes</taxon>
        <taxon>Agaricomycetidae</taxon>
        <taxon>Agaricales</taxon>
        <taxon>Marasmiineae</taxon>
        <taxon>Omphalotaceae</taxon>
        <taxon>Lentinula</taxon>
    </lineage>
</organism>
<dbReference type="GO" id="GO:0003924">
    <property type="term" value="F:GTPase activity"/>
    <property type="evidence" value="ECO:0007669"/>
    <property type="project" value="InterPro"/>
</dbReference>
<dbReference type="EMBL" id="BDGU01000288">
    <property type="protein sequence ID" value="GAW05953.1"/>
    <property type="molecule type" value="Genomic_DNA"/>
</dbReference>
<dbReference type="STRING" id="5353.A0A1Q3EFI2"/>
<name>A0A1Q3EFI2_LENED</name>
<dbReference type="Pfam" id="PF02212">
    <property type="entry name" value="GED"/>
    <property type="match status" value="1"/>
</dbReference>
<dbReference type="PRINTS" id="PR00195">
    <property type="entry name" value="DYNAMIN"/>
</dbReference>
<feature type="domain" description="Dynamin-type G" evidence="2">
    <location>
        <begin position="1"/>
        <end position="201"/>
    </location>
</feature>
<dbReference type="InterPro" id="IPR022812">
    <property type="entry name" value="Dynamin"/>
</dbReference>
<dbReference type="GO" id="GO:0005886">
    <property type="term" value="C:plasma membrane"/>
    <property type="evidence" value="ECO:0007669"/>
    <property type="project" value="TreeGrafter"/>
</dbReference>